<gene>
    <name evidence="2" type="ORF">CSHISOI_05664</name>
</gene>
<feature type="compositionally biased region" description="Low complexity" evidence="1">
    <location>
        <begin position="341"/>
        <end position="368"/>
    </location>
</feature>
<evidence type="ECO:0000313" key="3">
    <source>
        <dbReference type="Proteomes" id="UP000326340"/>
    </source>
</evidence>
<feature type="region of interest" description="Disordered" evidence="1">
    <location>
        <begin position="341"/>
        <end position="552"/>
    </location>
</feature>
<evidence type="ECO:0000256" key="1">
    <source>
        <dbReference type="SAM" id="MobiDB-lite"/>
    </source>
</evidence>
<feature type="region of interest" description="Disordered" evidence="1">
    <location>
        <begin position="1"/>
        <end position="197"/>
    </location>
</feature>
<accession>A0A5Q4BS00</accession>
<feature type="region of interest" description="Disordered" evidence="1">
    <location>
        <begin position="891"/>
        <end position="957"/>
    </location>
</feature>
<feature type="compositionally biased region" description="Low complexity" evidence="1">
    <location>
        <begin position="225"/>
        <end position="237"/>
    </location>
</feature>
<feature type="region of interest" description="Disordered" evidence="1">
    <location>
        <begin position="598"/>
        <end position="652"/>
    </location>
</feature>
<feature type="compositionally biased region" description="Polar residues" evidence="1">
    <location>
        <begin position="541"/>
        <end position="550"/>
    </location>
</feature>
<keyword evidence="3" id="KW-1185">Reference proteome</keyword>
<dbReference type="Proteomes" id="UP000326340">
    <property type="component" value="Unassembled WGS sequence"/>
</dbReference>
<feature type="compositionally biased region" description="Low complexity" evidence="1">
    <location>
        <begin position="180"/>
        <end position="189"/>
    </location>
</feature>
<feature type="compositionally biased region" description="Polar residues" evidence="1">
    <location>
        <begin position="684"/>
        <end position="697"/>
    </location>
</feature>
<feature type="compositionally biased region" description="Polar residues" evidence="1">
    <location>
        <begin position="42"/>
        <end position="54"/>
    </location>
</feature>
<dbReference type="EMBL" id="PUHP01000467">
    <property type="protein sequence ID" value="TQN69808.1"/>
    <property type="molecule type" value="Genomic_DNA"/>
</dbReference>
<protein>
    <submittedName>
        <fullName evidence="2">Uncharacterized protein</fullName>
    </submittedName>
</protein>
<feature type="compositionally biased region" description="Low complexity" evidence="1">
    <location>
        <begin position="96"/>
        <end position="110"/>
    </location>
</feature>
<feature type="region of interest" description="Disordered" evidence="1">
    <location>
        <begin position="684"/>
        <end position="781"/>
    </location>
</feature>
<feature type="compositionally biased region" description="Basic and acidic residues" evidence="1">
    <location>
        <begin position="376"/>
        <end position="387"/>
    </location>
</feature>
<dbReference type="OrthoDB" id="4850587at2759"/>
<feature type="compositionally biased region" description="Pro residues" evidence="1">
    <location>
        <begin position="131"/>
        <end position="146"/>
    </location>
</feature>
<feature type="compositionally biased region" description="Polar residues" evidence="1">
    <location>
        <begin position="392"/>
        <end position="403"/>
    </location>
</feature>
<proteinExistence type="predicted"/>
<dbReference type="AlphaFoldDB" id="A0A5Q4BS00"/>
<feature type="compositionally biased region" description="Polar residues" evidence="1">
    <location>
        <begin position="439"/>
        <end position="449"/>
    </location>
</feature>
<feature type="compositionally biased region" description="Low complexity" evidence="1">
    <location>
        <begin position="55"/>
        <end position="69"/>
    </location>
</feature>
<feature type="compositionally biased region" description="Low complexity" evidence="1">
    <location>
        <begin position="471"/>
        <end position="482"/>
    </location>
</feature>
<feature type="compositionally biased region" description="Acidic residues" evidence="1">
    <location>
        <begin position="600"/>
        <end position="610"/>
    </location>
</feature>
<feature type="compositionally biased region" description="Polar residues" evidence="1">
    <location>
        <begin position="164"/>
        <end position="179"/>
    </location>
</feature>
<comment type="caution">
    <text evidence="2">The sequence shown here is derived from an EMBL/GenBank/DDBJ whole genome shotgun (WGS) entry which is preliminary data.</text>
</comment>
<evidence type="ECO:0000313" key="2">
    <source>
        <dbReference type="EMBL" id="TQN69808.1"/>
    </source>
</evidence>
<feature type="region of interest" description="Disordered" evidence="1">
    <location>
        <begin position="217"/>
        <end position="277"/>
    </location>
</feature>
<name>A0A5Q4BS00_9PEZI</name>
<reference evidence="2 3" key="1">
    <citation type="journal article" date="2019" name="Sci. Rep.">
        <title>Colletotrichum shisoi sp. nov., an anthracnose pathogen of Perilla frutescens in Japan: molecular phylogenetic, morphological and genomic evidence.</title>
        <authorList>
            <person name="Gan P."/>
            <person name="Tsushima A."/>
            <person name="Hiroyama R."/>
            <person name="Narusaka M."/>
            <person name="Takano Y."/>
            <person name="Narusaka Y."/>
            <person name="Kawaradani M."/>
            <person name="Damm U."/>
            <person name="Shirasu K."/>
        </authorList>
    </citation>
    <scope>NUCLEOTIDE SEQUENCE [LARGE SCALE GENOMIC DNA]</scope>
    <source>
        <strain evidence="2 3">PG-2018a</strain>
    </source>
</reference>
<feature type="compositionally biased region" description="Low complexity" evidence="1">
    <location>
        <begin position="492"/>
        <end position="507"/>
    </location>
</feature>
<organism evidence="2 3">
    <name type="scientific">Colletotrichum shisoi</name>
    <dbReference type="NCBI Taxonomy" id="2078593"/>
    <lineage>
        <taxon>Eukaryota</taxon>
        <taxon>Fungi</taxon>
        <taxon>Dikarya</taxon>
        <taxon>Ascomycota</taxon>
        <taxon>Pezizomycotina</taxon>
        <taxon>Sordariomycetes</taxon>
        <taxon>Hypocreomycetidae</taxon>
        <taxon>Glomerellales</taxon>
        <taxon>Glomerellaceae</taxon>
        <taxon>Colletotrichum</taxon>
        <taxon>Colletotrichum destructivum species complex</taxon>
    </lineage>
</organism>
<sequence length="957" mass="104528">MVNRNRWSWSGGPGKTQARDDVATSQLPLVRSPEKPDLYEVNNVNDSTLQPTATSVSSRRMSRNRWSWRPDTAITVTPEDQQETQQGGKQDGGQDRGQANNSADSTNSANIKRRLSKHFNKTETACAAPDAPTPGPAPLPLIPTSPPFRSRPRPSSMIAPASASFDTSPSYRNSSQRWAQQQQHPQSQQQDDEEQPAAGVKNVFSRLLNRRLSLHGLSNNSKSVPMQQQQQQHHPQAPAKPTPPPSLQQQHREQRPLPMQSPMRRHGPQLHNPQNTIRVPPAPPVTNNTQTLIQGHIGNGRVVAPLPGLDENEPLQLSPSTSYPSTAACVTGGATGAAAAQSLESGTASSSTATSSPARTEGLGLFGRLMRRRLAVPKEKDATDNLKRPLVSTASIGDNTSHPSGADKQMEGSPDADPAAFRGANEQRQIPPQKRSLQKTHGTSTNETASPDMRPSPKSRFLRQVTKPQKALAAITPTAGAAVPRKSKSHSHLQQNLQQSASPASPSTAEPRLRSKPSYGKRFWSRAGANNFGQDNDCVAKTNTPAQSSPPRAAYIPKHAAADFSRTTNTASHNRHSFFLGKDLHNGVLRPLATIAANAQEDDEPEPEWELEPRKTVTGGHRTPSAEQAEKRESRDLPSSTKYEAPSPMELHRRLEIVKSSEVEVVTTREPATADSWQHQLNLLRDGSNTPSSSNGKTPAARSHSRPRSSQRHSFNLVSDPYARELTPPKSASPVEMEAPFDPPSQTPQQVSSPTPPRPTSFHARPLSRQDSQSRQPAAREMSDFERFLAEAEVADREHHAQMWRNLARRSGHYGYSNGPWSSVQPVTDPFSAYAGTVNATAPYGGSSSNNMNTKNKRHSAYYSVGNGKRASMMSFATAFEERKVISPEFYGQPPTVAHSSSPRTDKRRESLQRQGSVSKRISAYIKPPKPSQEPTYENWPAARGNRRSVIAGATEG</sequence>